<sequence>MRAMYRPRRAAQWCLALLLVCATATSVAAQDEVVIYRCTAADGAVTVQNDDPCPRGSREQRRVVETTPPPSEPYIPVPTPAATPAARPSLMPMPVEPPPPDTHGTVLVEVDSDVPVERRPPPPLFACRTWEREDYLTDSEVPAERCAAMRTTGLGGDPTRGAGAACMVVVDACQPVPEADRCARWEELLQASEATVQFARSDDPVAARAELERVRAIVERNRCDG</sequence>
<protein>
    <recommendedName>
        <fullName evidence="5">DUF4124 domain-containing protein</fullName>
    </recommendedName>
</protein>
<evidence type="ECO:0000313" key="4">
    <source>
        <dbReference type="Proteomes" id="UP000680116"/>
    </source>
</evidence>
<name>A0ABM8UCB2_9GAMM</name>
<keyword evidence="4" id="KW-1185">Reference proteome</keyword>
<evidence type="ECO:0000313" key="3">
    <source>
        <dbReference type="EMBL" id="CAG4968307.1"/>
    </source>
</evidence>
<dbReference type="Proteomes" id="UP000680116">
    <property type="component" value="Chromosome"/>
</dbReference>
<feature type="compositionally biased region" description="Pro residues" evidence="1">
    <location>
        <begin position="67"/>
        <end position="81"/>
    </location>
</feature>
<feature type="chain" id="PRO_5045508969" description="DUF4124 domain-containing protein" evidence="2">
    <location>
        <begin position="30"/>
        <end position="225"/>
    </location>
</feature>
<evidence type="ECO:0000256" key="2">
    <source>
        <dbReference type="SAM" id="SignalP"/>
    </source>
</evidence>
<feature type="region of interest" description="Disordered" evidence="1">
    <location>
        <begin position="49"/>
        <end position="86"/>
    </location>
</feature>
<feature type="signal peptide" evidence="2">
    <location>
        <begin position="1"/>
        <end position="29"/>
    </location>
</feature>
<proteinExistence type="predicted"/>
<dbReference type="RefSeq" id="WP_215219271.1">
    <property type="nucleotide sequence ID" value="NZ_OU015430.1"/>
</dbReference>
<evidence type="ECO:0008006" key="5">
    <source>
        <dbReference type="Google" id="ProtNLM"/>
    </source>
</evidence>
<reference evidence="3 4" key="1">
    <citation type="submission" date="2021-04" db="EMBL/GenBank/DDBJ databases">
        <authorList>
            <person name="Rodrigo-Torres L."/>
            <person name="Arahal R. D."/>
            <person name="Lucena T."/>
        </authorList>
    </citation>
    <scope>NUCLEOTIDE SEQUENCE [LARGE SCALE GENOMIC DNA]</scope>
    <source>
        <strain evidence="3 4">CECT 30171</strain>
    </source>
</reference>
<evidence type="ECO:0000256" key="1">
    <source>
        <dbReference type="SAM" id="MobiDB-lite"/>
    </source>
</evidence>
<accession>A0ABM8UCB2</accession>
<dbReference type="EMBL" id="OU015430">
    <property type="protein sequence ID" value="CAG4968307.1"/>
    <property type="molecule type" value="Genomic_DNA"/>
</dbReference>
<organism evidence="3 4">
    <name type="scientific">Novilysobacter luteus</name>
    <dbReference type="NCBI Taxonomy" id="2822368"/>
    <lineage>
        <taxon>Bacteria</taxon>
        <taxon>Pseudomonadati</taxon>
        <taxon>Pseudomonadota</taxon>
        <taxon>Gammaproteobacteria</taxon>
        <taxon>Lysobacterales</taxon>
        <taxon>Lysobacteraceae</taxon>
        <taxon>Novilysobacter</taxon>
    </lineage>
</organism>
<feature type="compositionally biased region" description="Basic and acidic residues" evidence="1">
    <location>
        <begin position="52"/>
        <end position="64"/>
    </location>
</feature>
<gene>
    <name evidence="3" type="ORF">LYB30171_00241</name>
</gene>
<keyword evidence="2" id="KW-0732">Signal</keyword>